<dbReference type="InterPro" id="IPR000847">
    <property type="entry name" value="LysR_HTH_N"/>
</dbReference>
<evidence type="ECO:0000256" key="1">
    <source>
        <dbReference type="ARBA" id="ARBA00009437"/>
    </source>
</evidence>
<dbReference type="GO" id="GO:0000976">
    <property type="term" value="F:transcription cis-regulatory region binding"/>
    <property type="evidence" value="ECO:0007669"/>
    <property type="project" value="TreeGrafter"/>
</dbReference>
<dbReference type="CDD" id="cd08420">
    <property type="entry name" value="PBP2_CysL_like"/>
    <property type="match status" value="1"/>
</dbReference>
<evidence type="ECO:0000259" key="5">
    <source>
        <dbReference type="PROSITE" id="PS50931"/>
    </source>
</evidence>
<accession>A0A953I3S9</accession>
<dbReference type="OMA" id="QMIMNGR"/>
<dbReference type="Pfam" id="PF00126">
    <property type="entry name" value="HTH_1"/>
    <property type="match status" value="1"/>
</dbReference>
<keyword evidence="3" id="KW-0238">DNA-binding</keyword>
<dbReference type="AlphaFoldDB" id="A0A953I3S9"/>
<dbReference type="RefSeq" id="WP_011194241.1">
    <property type="nucleotide sequence ID" value="NZ_PIUK01000083.1"/>
</dbReference>
<dbReference type="PROSITE" id="PS50931">
    <property type="entry name" value="HTH_LYSR"/>
    <property type="match status" value="1"/>
</dbReference>
<dbReference type="SUPFAM" id="SSF53850">
    <property type="entry name" value="Periplasmic binding protein-like II"/>
    <property type="match status" value="1"/>
</dbReference>
<organism evidence="6 7">
    <name type="scientific">Symbiobacterium thermophilum</name>
    <dbReference type="NCBI Taxonomy" id="2734"/>
    <lineage>
        <taxon>Bacteria</taxon>
        <taxon>Bacillati</taxon>
        <taxon>Bacillota</taxon>
        <taxon>Clostridia</taxon>
        <taxon>Eubacteriales</taxon>
        <taxon>Symbiobacteriaceae</taxon>
        <taxon>Symbiobacterium</taxon>
    </lineage>
</organism>
<dbReference type="GO" id="GO:0003700">
    <property type="term" value="F:DNA-binding transcription factor activity"/>
    <property type="evidence" value="ECO:0007669"/>
    <property type="project" value="InterPro"/>
</dbReference>
<dbReference type="Gene3D" id="1.10.10.10">
    <property type="entry name" value="Winged helix-like DNA-binding domain superfamily/Winged helix DNA-binding domain"/>
    <property type="match status" value="1"/>
</dbReference>
<dbReference type="InterPro" id="IPR005119">
    <property type="entry name" value="LysR_subst-bd"/>
</dbReference>
<dbReference type="PANTHER" id="PTHR30126">
    <property type="entry name" value="HTH-TYPE TRANSCRIPTIONAL REGULATOR"/>
    <property type="match status" value="1"/>
</dbReference>
<dbReference type="SUPFAM" id="SSF46785">
    <property type="entry name" value="Winged helix' DNA-binding domain"/>
    <property type="match status" value="1"/>
</dbReference>
<evidence type="ECO:0000256" key="2">
    <source>
        <dbReference type="ARBA" id="ARBA00023015"/>
    </source>
</evidence>
<proteinExistence type="inferred from homology"/>
<comment type="similarity">
    <text evidence="1">Belongs to the LysR transcriptional regulatory family.</text>
</comment>
<dbReference type="FunFam" id="1.10.10.10:FF:000001">
    <property type="entry name" value="LysR family transcriptional regulator"/>
    <property type="match status" value="1"/>
</dbReference>
<gene>
    <name evidence="6" type="ORF">CWE10_09670</name>
</gene>
<dbReference type="Gene3D" id="3.40.190.290">
    <property type="match status" value="1"/>
</dbReference>
<dbReference type="InterPro" id="IPR036388">
    <property type="entry name" value="WH-like_DNA-bd_sf"/>
</dbReference>
<reference evidence="6" key="1">
    <citation type="submission" date="2017-11" db="EMBL/GenBank/DDBJ databases">
        <title>Three new genomes from thermophilic consortium.</title>
        <authorList>
            <person name="Quaggio R."/>
            <person name="Amgarten D."/>
            <person name="Setubal J.C."/>
        </authorList>
    </citation>
    <scope>NUCLEOTIDE SEQUENCE</scope>
    <source>
        <strain evidence="6">ZCTH01-B2</strain>
    </source>
</reference>
<evidence type="ECO:0000313" key="7">
    <source>
        <dbReference type="Proteomes" id="UP000732377"/>
    </source>
</evidence>
<evidence type="ECO:0000256" key="4">
    <source>
        <dbReference type="ARBA" id="ARBA00023163"/>
    </source>
</evidence>
<evidence type="ECO:0000313" key="6">
    <source>
        <dbReference type="EMBL" id="MBY6276466.1"/>
    </source>
</evidence>
<keyword evidence="4" id="KW-0804">Transcription</keyword>
<dbReference type="Proteomes" id="UP000732377">
    <property type="component" value="Unassembled WGS sequence"/>
</dbReference>
<sequence length="303" mass="33191">MTNELDIFCAVAKHGSMSRAAAELHLSQPAVSQRLRALEEQYGLQLFRRTNRGVELTPAGETLVRYAQRILQLERSLQAEMASLRAAEPKQVVIGATSAIGGYALPCTVYLFQQKYPDARIQLQIGKRCDVIQRLEDGLVDLALVEGPLVTALPDDWQVSVISEEELVLITPPTGPLAGKEAYTADDLTRLPLIIREPGSGTRMAVEEGWQAAGRDLRDLNIALELTGVDAIKTSVASGHGVALVSRWCVRAEARMGHLRIAPLTDIAFTSRWTLIVPKQGMKGAMERALLRTLRSPAERGFC</sequence>
<dbReference type="Pfam" id="PF03466">
    <property type="entry name" value="LysR_substrate"/>
    <property type="match status" value="1"/>
</dbReference>
<keyword evidence="2" id="KW-0805">Transcription regulation</keyword>
<dbReference type="PANTHER" id="PTHR30126:SF39">
    <property type="entry name" value="HTH-TYPE TRANSCRIPTIONAL REGULATOR CYSL"/>
    <property type="match status" value="1"/>
</dbReference>
<protein>
    <submittedName>
        <fullName evidence="6">LysR family transcriptional regulator</fullName>
    </submittedName>
</protein>
<comment type="caution">
    <text evidence="6">The sequence shown here is derived from an EMBL/GenBank/DDBJ whole genome shotgun (WGS) entry which is preliminary data.</text>
</comment>
<dbReference type="EMBL" id="PIUK01000083">
    <property type="protein sequence ID" value="MBY6276466.1"/>
    <property type="molecule type" value="Genomic_DNA"/>
</dbReference>
<dbReference type="PRINTS" id="PR00039">
    <property type="entry name" value="HTHLYSR"/>
</dbReference>
<name>A0A953I3S9_SYMTR</name>
<dbReference type="InterPro" id="IPR036390">
    <property type="entry name" value="WH_DNA-bd_sf"/>
</dbReference>
<feature type="domain" description="HTH lysR-type" evidence="5">
    <location>
        <begin position="1"/>
        <end position="57"/>
    </location>
</feature>
<evidence type="ECO:0000256" key="3">
    <source>
        <dbReference type="ARBA" id="ARBA00023125"/>
    </source>
</evidence>